<gene>
    <name evidence="2" type="ORF">DMH04_50085</name>
</gene>
<dbReference type="InterPro" id="IPR041657">
    <property type="entry name" value="HTH_17"/>
</dbReference>
<evidence type="ECO:0000313" key="3">
    <source>
        <dbReference type="Proteomes" id="UP000287547"/>
    </source>
</evidence>
<evidence type="ECO:0000259" key="1">
    <source>
        <dbReference type="Pfam" id="PF12728"/>
    </source>
</evidence>
<dbReference type="OrthoDB" id="3630783at2"/>
<name>A0A428YBS8_KIBAR</name>
<dbReference type="AlphaFoldDB" id="A0A428YBS8"/>
<dbReference type="Proteomes" id="UP000287547">
    <property type="component" value="Unassembled WGS sequence"/>
</dbReference>
<proteinExistence type="predicted"/>
<comment type="caution">
    <text evidence="2">The sequence shown here is derived from an EMBL/GenBank/DDBJ whole genome shotgun (WGS) entry which is preliminary data.</text>
</comment>
<organism evidence="2 3">
    <name type="scientific">Kibdelosporangium aridum</name>
    <dbReference type="NCBI Taxonomy" id="2030"/>
    <lineage>
        <taxon>Bacteria</taxon>
        <taxon>Bacillati</taxon>
        <taxon>Actinomycetota</taxon>
        <taxon>Actinomycetes</taxon>
        <taxon>Pseudonocardiales</taxon>
        <taxon>Pseudonocardiaceae</taxon>
        <taxon>Kibdelosporangium</taxon>
    </lineage>
</organism>
<reference evidence="2 3" key="1">
    <citation type="submission" date="2018-05" db="EMBL/GenBank/DDBJ databases">
        <title>Evolution of GPA BGCs.</title>
        <authorList>
            <person name="Waglechner N."/>
            <person name="Wright G.D."/>
        </authorList>
    </citation>
    <scope>NUCLEOTIDE SEQUENCE [LARGE SCALE GENOMIC DNA]</scope>
    <source>
        <strain evidence="2 3">A82846</strain>
    </source>
</reference>
<protein>
    <submittedName>
        <fullName evidence="2">Helix-turn-helix domain-containing protein</fullName>
    </submittedName>
</protein>
<dbReference type="GO" id="GO:0003677">
    <property type="term" value="F:DNA binding"/>
    <property type="evidence" value="ECO:0007669"/>
    <property type="project" value="InterPro"/>
</dbReference>
<accession>A0A428YBS8</accession>
<dbReference type="InterPro" id="IPR010093">
    <property type="entry name" value="SinI_DNA-bd"/>
</dbReference>
<feature type="domain" description="Helix-turn-helix" evidence="1">
    <location>
        <begin position="11"/>
        <end position="58"/>
    </location>
</feature>
<dbReference type="EMBL" id="QHKI01000090">
    <property type="protein sequence ID" value="RSM65008.1"/>
    <property type="molecule type" value="Genomic_DNA"/>
</dbReference>
<sequence length="62" mass="7413">MLEPLKPKWHTVNEVAQLLRFSVSKTKMLICTGELKSVKDGRNRRIMPEWVDEYIERRVKEV</sequence>
<dbReference type="Pfam" id="PF12728">
    <property type="entry name" value="HTH_17"/>
    <property type="match status" value="1"/>
</dbReference>
<dbReference type="RefSeq" id="WP_037274751.1">
    <property type="nucleotide sequence ID" value="NZ_QHKI01000090.1"/>
</dbReference>
<dbReference type="NCBIfam" id="TIGR01764">
    <property type="entry name" value="excise"/>
    <property type="match status" value="1"/>
</dbReference>
<evidence type="ECO:0000313" key="2">
    <source>
        <dbReference type="EMBL" id="RSM65008.1"/>
    </source>
</evidence>